<proteinExistence type="predicted"/>
<evidence type="ECO:0000256" key="1">
    <source>
        <dbReference type="SAM" id="MobiDB-lite"/>
    </source>
</evidence>
<gene>
    <name evidence="2" type="ORF">PXEA_LOCUS15028</name>
</gene>
<dbReference type="Proteomes" id="UP000784294">
    <property type="component" value="Unassembled WGS sequence"/>
</dbReference>
<accession>A0A448WW46</accession>
<organism evidence="2 3">
    <name type="scientific">Protopolystoma xenopodis</name>
    <dbReference type="NCBI Taxonomy" id="117903"/>
    <lineage>
        <taxon>Eukaryota</taxon>
        <taxon>Metazoa</taxon>
        <taxon>Spiralia</taxon>
        <taxon>Lophotrochozoa</taxon>
        <taxon>Platyhelminthes</taxon>
        <taxon>Monogenea</taxon>
        <taxon>Polyopisthocotylea</taxon>
        <taxon>Polystomatidea</taxon>
        <taxon>Polystomatidae</taxon>
        <taxon>Protopolystoma</taxon>
    </lineage>
</organism>
<name>A0A448WW46_9PLAT</name>
<comment type="caution">
    <text evidence="2">The sequence shown here is derived from an EMBL/GenBank/DDBJ whole genome shotgun (WGS) entry which is preliminary data.</text>
</comment>
<evidence type="ECO:0000313" key="2">
    <source>
        <dbReference type="EMBL" id="VEL21588.1"/>
    </source>
</evidence>
<feature type="region of interest" description="Disordered" evidence="1">
    <location>
        <begin position="1"/>
        <end position="53"/>
    </location>
</feature>
<evidence type="ECO:0000313" key="3">
    <source>
        <dbReference type="Proteomes" id="UP000784294"/>
    </source>
</evidence>
<dbReference type="AlphaFoldDB" id="A0A448WW46"/>
<dbReference type="OrthoDB" id="6284271at2759"/>
<keyword evidence="3" id="KW-1185">Reference proteome</keyword>
<protein>
    <submittedName>
        <fullName evidence="2">Uncharacterized protein</fullName>
    </submittedName>
</protein>
<sequence length="104" mass="11363">MAILTNDADYDAGETFGNRAPLDVTLPIPDGPKAESLLPGKREPPKKNFDGKADSFEIKGDGTVLLKECGQPGLEQIRREIDDVGECRESSEMRVSESKLLKSE</sequence>
<feature type="compositionally biased region" description="Basic and acidic residues" evidence="1">
    <location>
        <begin position="40"/>
        <end position="53"/>
    </location>
</feature>
<dbReference type="EMBL" id="CAAALY010052096">
    <property type="protein sequence ID" value="VEL21588.1"/>
    <property type="molecule type" value="Genomic_DNA"/>
</dbReference>
<reference evidence="2" key="1">
    <citation type="submission" date="2018-11" db="EMBL/GenBank/DDBJ databases">
        <authorList>
            <consortium name="Pathogen Informatics"/>
        </authorList>
    </citation>
    <scope>NUCLEOTIDE SEQUENCE</scope>
</reference>